<evidence type="ECO:0000313" key="2">
    <source>
        <dbReference type="EMBL" id="ABN65098.2"/>
    </source>
</evidence>
<dbReference type="OrthoDB" id="4012581at2759"/>
<evidence type="ECO:0000313" key="3">
    <source>
        <dbReference type="Proteomes" id="UP000002258"/>
    </source>
</evidence>
<dbReference type="GeneID" id="4836967"/>
<organism evidence="2 3">
    <name type="scientific">Scheffersomyces stipitis (strain ATCC 58785 / CBS 6054 / NBRC 10063 / NRRL Y-11545)</name>
    <name type="common">Yeast</name>
    <name type="synonym">Pichia stipitis</name>
    <dbReference type="NCBI Taxonomy" id="322104"/>
    <lineage>
        <taxon>Eukaryota</taxon>
        <taxon>Fungi</taxon>
        <taxon>Dikarya</taxon>
        <taxon>Ascomycota</taxon>
        <taxon>Saccharomycotina</taxon>
        <taxon>Pichiomycetes</taxon>
        <taxon>Debaryomycetaceae</taxon>
        <taxon>Scheffersomyces</taxon>
    </lineage>
</organism>
<sequence>MASRQRKCSLAIESPDSTSSNNPLNAFLVYQESSNESAIADSTDSVHLMKSHSWPNLNNEDFVVTNRRVSLCDLNNFNDELQHLTRRNSTNSAQAPTHLAQSTSNLLEDSVESPFGDFYSYSFEPRTITTPRARKKSDTSCRNHFRRNSIALKFENPKVID</sequence>
<protein>
    <submittedName>
        <fullName evidence="2">Induced under oxygen limitation</fullName>
    </submittedName>
</protein>
<proteinExistence type="predicted"/>
<dbReference type="AlphaFoldDB" id="A3LPT5"/>
<accession>A3LPT5</accession>
<evidence type="ECO:0000256" key="1">
    <source>
        <dbReference type="SAM" id="MobiDB-lite"/>
    </source>
</evidence>
<keyword evidence="3" id="KW-1185">Reference proteome</keyword>
<dbReference type="InParanoid" id="A3LPT5"/>
<dbReference type="HOGENOM" id="CLU_1461119_0_0_1"/>
<dbReference type="KEGG" id="pic:PICST_67031"/>
<dbReference type="RefSeq" id="XP_001383127.2">
    <property type="nucleotide sequence ID" value="XM_001383090.1"/>
</dbReference>
<dbReference type="Proteomes" id="UP000002258">
    <property type="component" value="Chromosome 2"/>
</dbReference>
<name>A3LPT5_PICST</name>
<dbReference type="STRING" id="322104.A3LPT5"/>
<gene>
    <name evidence="2" type="ORF">PICST_67031</name>
</gene>
<reference evidence="2 3" key="1">
    <citation type="journal article" date="2007" name="Nat. Biotechnol.">
        <title>Genome sequence of the lignocellulose-bioconverting and xylose-fermenting yeast Pichia stipitis.</title>
        <authorList>
            <person name="Jeffries T.W."/>
            <person name="Grigoriev I.V."/>
            <person name="Grimwood J."/>
            <person name="Laplaza J.M."/>
            <person name="Aerts A."/>
            <person name="Salamov A."/>
            <person name="Schmutz J."/>
            <person name="Lindquist E."/>
            <person name="Dehal P."/>
            <person name="Shapiro H."/>
            <person name="Jin Y.S."/>
            <person name="Passoth V."/>
            <person name="Richardson P.M."/>
        </authorList>
    </citation>
    <scope>NUCLEOTIDE SEQUENCE [LARGE SCALE GENOMIC DNA]</scope>
    <source>
        <strain evidence="3">ATCC 58785 / CBS 6054 / NBRC 10063 / NRRL Y-11545</strain>
    </source>
</reference>
<feature type="region of interest" description="Disordered" evidence="1">
    <location>
        <begin position="1"/>
        <end position="23"/>
    </location>
</feature>
<dbReference type="eggNOG" id="ENOG502T4A0">
    <property type="taxonomic scope" value="Eukaryota"/>
</dbReference>
<dbReference type="EMBL" id="CP000496">
    <property type="protein sequence ID" value="ABN65098.2"/>
    <property type="molecule type" value="Genomic_DNA"/>
</dbReference>